<dbReference type="Proteomes" id="UP000004217">
    <property type="component" value="Unassembled WGS sequence"/>
</dbReference>
<dbReference type="EMBL" id="AGBF01000009">
    <property type="protein sequence ID" value="EGX60909.1"/>
    <property type="molecule type" value="Genomic_DNA"/>
</dbReference>
<reference evidence="1 2" key="1">
    <citation type="submission" date="2011-08" db="EMBL/GenBank/DDBJ databases">
        <authorList>
            <person name="Lin Y."/>
            <person name="Hao X."/>
            <person name="Johnstone L."/>
            <person name="Miller S.J."/>
            <person name="Wei G."/>
            <person name="Rensing C."/>
        </authorList>
    </citation>
    <scope>NUCLEOTIDE SEQUENCE [LARGE SCALE GENOMIC DNA]</scope>
    <source>
        <strain evidence="1 2">K42</strain>
    </source>
</reference>
<comment type="caution">
    <text evidence="1">The sequence shown here is derived from an EMBL/GenBank/DDBJ whole genome shotgun (WGS) entry which is preliminary data.</text>
</comment>
<evidence type="ECO:0000313" key="1">
    <source>
        <dbReference type="EMBL" id="EGX60909.1"/>
    </source>
</evidence>
<name>G2G6L8_9ACTN</name>
<proteinExistence type="predicted"/>
<organism evidence="1 2">
    <name type="scientific">Streptomyces zinciresistens K42</name>
    <dbReference type="NCBI Taxonomy" id="700597"/>
    <lineage>
        <taxon>Bacteria</taxon>
        <taxon>Bacillati</taxon>
        <taxon>Actinomycetota</taxon>
        <taxon>Actinomycetes</taxon>
        <taxon>Kitasatosporales</taxon>
        <taxon>Streptomycetaceae</taxon>
        <taxon>Streptomyces</taxon>
    </lineage>
</organism>
<evidence type="ECO:0000313" key="2">
    <source>
        <dbReference type="Proteomes" id="UP000004217"/>
    </source>
</evidence>
<gene>
    <name evidence="1" type="ORF">SZN_05627</name>
</gene>
<sequence length="101" mass="9145">MVAEPALGEACALGYLSAEVGGEAAPEGTGMGVPEDGGFVVVGVRVEWGAEGVVVLVVVGAAAAGAAVGAAVVDGAEAGGGEGGEDAGVGGDVFGGAFAAA</sequence>
<dbReference type="AlphaFoldDB" id="G2G6L8"/>
<protein>
    <submittedName>
        <fullName evidence="1">Uncharacterized protein</fullName>
    </submittedName>
</protein>
<keyword evidence="2" id="KW-1185">Reference proteome</keyword>
<accession>G2G6L8</accession>